<evidence type="ECO:0000313" key="3">
    <source>
        <dbReference type="Proteomes" id="UP000078200"/>
    </source>
</evidence>
<reference evidence="2" key="1">
    <citation type="submission" date="2020-05" db="UniProtKB">
        <authorList>
            <consortium name="EnsemblMetazoa"/>
        </authorList>
    </citation>
    <scope>IDENTIFICATION</scope>
    <source>
        <strain evidence="2">TTRI</strain>
    </source>
</reference>
<dbReference type="AlphaFoldDB" id="A0A1A9V381"/>
<protein>
    <submittedName>
        <fullName evidence="2">Uncharacterized protein</fullName>
    </submittedName>
</protein>
<keyword evidence="1" id="KW-0472">Membrane</keyword>
<name>A0A1A9V381_GLOAU</name>
<keyword evidence="1" id="KW-1133">Transmembrane helix</keyword>
<dbReference type="VEuPathDB" id="VectorBase:GAUT024283"/>
<feature type="transmembrane region" description="Helical" evidence="1">
    <location>
        <begin position="35"/>
        <end position="54"/>
    </location>
</feature>
<proteinExistence type="predicted"/>
<accession>A0A1A9V381</accession>
<evidence type="ECO:0000256" key="1">
    <source>
        <dbReference type="SAM" id="Phobius"/>
    </source>
</evidence>
<sequence length="120" mass="12933">MAWYGTIRGYKNNCNYAHKACYASTDVIIFMMNDVFVPTAVLVDLVAGGMFVAMTDVAYAVELVEYVAVAVVVVVVVVVVVAVVVAAAVAVAVVFVGVDVDVYLIEEFVVVKNDEILYDE</sequence>
<evidence type="ECO:0000313" key="2">
    <source>
        <dbReference type="EnsemblMetazoa" id="GAUT024283-PA"/>
    </source>
</evidence>
<keyword evidence="1" id="KW-0812">Transmembrane</keyword>
<keyword evidence="3" id="KW-1185">Reference proteome</keyword>
<organism evidence="2 3">
    <name type="scientific">Glossina austeni</name>
    <name type="common">Savannah tsetse fly</name>
    <dbReference type="NCBI Taxonomy" id="7395"/>
    <lineage>
        <taxon>Eukaryota</taxon>
        <taxon>Metazoa</taxon>
        <taxon>Ecdysozoa</taxon>
        <taxon>Arthropoda</taxon>
        <taxon>Hexapoda</taxon>
        <taxon>Insecta</taxon>
        <taxon>Pterygota</taxon>
        <taxon>Neoptera</taxon>
        <taxon>Endopterygota</taxon>
        <taxon>Diptera</taxon>
        <taxon>Brachycera</taxon>
        <taxon>Muscomorpha</taxon>
        <taxon>Hippoboscoidea</taxon>
        <taxon>Glossinidae</taxon>
        <taxon>Glossina</taxon>
    </lineage>
</organism>
<feature type="transmembrane region" description="Helical" evidence="1">
    <location>
        <begin position="66"/>
        <end position="98"/>
    </location>
</feature>
<dbReference type="EnsemblMetazoa" id="GAUT024283-RA">
    <property type="protein sequence ID" value="GAUT024283-PA"/>
    <property type="gene ID" value="GAUT024283"/>
</dbReference>
<dbReference type="Proteomes" id="UP000078200">
    <property type="component" value="Unassembled WGS sequence"/>
</dbReference>